<reference evidence="3 4" key="1">
    <citation type="submission" date="2020-02" db="EMBL/GenBank/DDBJ databases">
        <title>Fructobacillus sp. isolated from paper mulberry of Taiwan.</title>
        <authorList>
            <person name="Lin S.-T."/>
        </authorList>
    </citation>
    <scope>NUCLEOTIDE SEQUENCE [LARGE SCALE GENOMIC DNA]</scope>
    <source>
        <strain evidence="3 4">S1-1</strain>
    </source>
</reference>
<gene>
    <name evidence="3" type="ORF">G6R30_06140</name>
</gene>
<keyword evidence="1" id="KW-0175">Coiled coil</keyword>
<name>A0ABS5QZD4_9LACO</name>
<evidence type="ECO:0000256" key="1">
    <source>
        <dbReference type="SAM" id="Coils"/>
    </source>
</evidence>
<evidence type="ECO:0000313" key="4">
    <source>
        <dbReference type="Proteomes" id="UP001519503"/>
    </source>
</evidence>
<evidence type="ECO:0000313" key="3">
    <source>
        <dbReference type="EMBL" id="MBS9338015.1"/>
    </source>
</evidence>
<keyword evidence="4" id="KW-1185">Reference proteome</keyword>
<protein>
    <recommendedName>
        <fullName evidence="5">Lipoprotein</fullName>
    </recommendedName>
</protein>
<dbReference type="Proteomes" id="UP001519503">
    <property type="component" value="Unassembled WGS sequence"/>
</dbReference>
<dbReference type="EMBL" id="JAAMFL010000014">
    <property type="protein sequence ID" value="MBS9338015.1"/>
    <property type="molecule type" value="Genomic_DNA"/>
</dbReference>
<feature type="coiled-coil region" evidence="1">
    <location>
        <begin position="29"/>
        <end position="56"/>
    </location>
</feature>
<dbReference type="Gene3D" id="2.40.128.10">
    <property type="match status" value="1"/>
</dbReference>
<accession>A0ABS5QZD4</accession>
<keyword evidence="2" id="KW-1133">Transmembrane helix</keyword>
<evidence type="ECO:0008006" key="5">
    <source>
        <dbReference type="Google" id="ProtNLM"/>
    </source>
</evidence>
<proteinExistence type="predicted"/>
<keyword evidence="2" id="KW-0472">Membrane</keyword>
<organism evidence="3 4">
    <name type="scientific">Fructobacillus parabroussonetiae</name>
    <dbReference type="NCBI Taxonomy" id="2713174"/>
    <lineage>
        <taxon>Bacteria</taxon>
        <taxon>Bacillati</taxon>
        <taxon>Bacillota</taxon>
        <taxon>Bacilli</taxon>
        <taxon>Lactobacillales</taxon>
        <taxon>Lactobacillaceae</taxon>
        <taxon>Fructobacillus</taxon>
    </lineage>
</organism>
<keyword evidence="2" id="KW-0812">Transmembrane</keyword>
<dbReference type="RefSeq" id="WP_213822612.1">
    <property type="nucleotide sequence ID" value="NZ_JAAMFL010000014.1"/>
</dbReference>
<sequence>MKKIFYIVILISVVFLGFFLINEKHHNDLLKEEVKKQKAINKKEQLDNQNKESTTKHSTVDKKEIVKEALLKQPYVERISKYNDVDVKEAMRQPTTPPNLIHDGTVSYYFNSDNNVTIQRPGSIGGTYQGTWSIDDHKLTITTDSGVTKQYTYKIQNNKVKFDSQDKYGTDDKWTSEFIPKAEDPDK</sequence>
<evidence type="ECO:0000256" key="2">
    <source>
        <dbReference type="SAM" id="Phobius"/>
    </source>
</evidence>
<feature type="transmembrane region" description="Helical" evidence="2">
    <location>
        <begin position="6"/>
        <end position="22"/>
    </location>
</feature>
<comment type="caution">
    <text evidence="3">The sequence shown here is derived from an EMBL/GenBank/DDBJ whole genome shotgun (WGS) entry which is preliminary data.</text>
</comment>